<name>S9U8V8_9TRYP</name>
<evidence type="ECO:0000313" key="1">
    <source>
        <dbReference type="EMBL" id="EPY25199.1"/>
    </source>
</evidence>
<dbReference type="GO" id="GO:0006631">
    <property type="term" value="P:fatty acid metabolic process"/>
    <property type="evidence" value="ECO:0007669"/>
    <property type="project" value="TreeGrafter"/>
</dbReference>
<reference evidence="1 3" key="1">
    <citation type="journal article" date="2013" name="PLoS ONE">
        <title>Predicting the Proteins of Angomonas deanei, Strigomonas culicis and Their Respective Endosymbionts Reveals New Aspects of the Trypanosomatidae Family.</title>
        <authorList>
            <person name="Motta M.C."/>
            <person name="Martins A.C."/>
            <person name="de Souza S.S."/>
            <person name="Catta-Preta C.M."/>
            <person name="Silva R."/>
            <person name="Klein C.C."/>
            <person name="de Almeida L.G."/>
            <person name="de Lima Cunha O."/>
            <person name="Ciapina L.P."/>
            <person name="Brocchi M."/>
            <person name="Colabardini A.C."/>
            <person name="de Araujo Lima B."/>
            <person name="Machado C.R."/>
            <person name="de Almeida Soares C.M."/>
            <person name="Probst C.M."/>
            <person name="de Menezes C.B."/>
            <person name="Thompson C.E."/>
            <person name="Bartholomeu D.C."/>
            <person name="Gradia D.F."/>
            <person name="Pavoni D.P."/>
            <person name="Grisard E.C."/>
            <person name="Fantinatti-Garboggini F."/>
            <person name="Marchini F.K."/>
            <person name="Rodrigues-Luiz G.F."/>
            <person name="Wagner G."/>
            <person name="Goldman G.H."/>
            <person name="Fietto J.L."/>
            <person name="Elias M.C."/>
            <person name="Goldman M.H."/>
            <person name="Sagot M.F."/>
            <person name="Pereira M."/>
            <person name="Stoco P.H."/>
            <person name="de Mendonca-Neto R.P."/>
            <person name="Teixeira S.M."/>
            <person name="Maciel T.E."/>
            <person name="de Oliveira Mendes T.A."/>
            <person name="Urmenyi T.P."/>
            <person name="de Souza W."/>
            <person name="Schenkman S."/>
            <person name="de Vasconcelos A.T."/>
        </authorList>
    </citation>
    <scope>NUCLEOTIDE SEQUENCE [LARGE SCALE GENOMIC DNA]</scope>
</reference>
<dbReference type="EMBL" id="ATMH01006793">
    <property type="protein sequence ID" value="EPY25199.1"/>
    <property type="molecule type" value="Genomic_DNA"/>
</dbReference>
<dbReference type="InterPro" id="IPR037151">
    <property type="entry name" value="AlkB-like_sf"/>
</dbReference>
<sequence>MLRATWLRRCAAQASVPASLVSMRRAPSFVQPPEEEAIGKSVKDLPAHYMTAYVRPEVITREEEAALLRYTEPWFERLEYYDGHVDGLIHHYKEFYRSYQHDVEAIAPEGDAALVRSALARIRALACHYLPAIPIDDRVHFLRLAGSGFIRSHVDNNRNSSGLIGGLCLNAARVMTLTRKDYPGEEVELLLAPRCFYAMIGRARYDWEHSVDWVVDDDEHIQRIRKSLVVEGTPIEFDGKPTPFCRHDRTAIIFRGLSPMELFNLRMHQKK</sequence>
<proteinExistence type="predicted"/>
<dbReference type="GO" id="GO:0005759">
    <property type="term" value="C:mitochondrial matrix"/>
    <property type="evidence" value="ECO:0007669"/>
    <property type="project" value="TreeGrafter"/>
</dbReference>
<dbReference type="Proteomes" id="UP000015354">
    <property type="component" value="Unassembled WGS sequence"/>
</dbReference>
<dbReference type="EMBL" id="ATMH01004463">
    <property type="protein sequence ID" value="EPY29558.1"/>
    <property type="molecule type" value="Genomic_DNA"/>
</dbReference>
<dbReference type="GO" id="GO:0006974">
    <property type="term" value="P:DNA damage response"/>
    <property type="evidence" value="ECO:0007669"/>
    <property type="project" value="InterPro"/>
</dbReference>
<dbReference type="Gene3D" id="2.60.120.590">
    <property type="entry name" value="Alpha-ketoglutarate-dependent dioxygenase AlkB-like"/>
    <property type="match status" value="1"/>
</dbReference>
<dbReference type="OrthoDB" id="28127at2759"/>
<comment type="caution">
    <text evidence="1">The sequence shown here is derived from an EMBL/GenBank/DDBJ whole genome shotgun (WGS) entry which is preliminary data.</text>
</comment>
<evidence type="ECO:0000313" key="3">
    <source>
        <dbReference type="Proteomes" id="UP000015354"/>
    </source>
</evidence>
<keyword evidence="3" id="KW-1185">Reference proteome</keyword>
<reference evidence="1" key="2">
    <citation type="submission" date="2013-03" db="EMBL/GenBank/DDBJ databases">
        <authorList>
            <person name="Motta M.C.M."/>
            <person name="Martins A.C.A."/>
            <person name="Preta C.M.C.C."/>
            <person name="Silva R."/>
            <person name="de Souza S.S."/>
            <person name="Klein C.C."/>
            <person name="de Almeida L.G.P."/>
            <person name="Cunha O.L."/>
            <person name="Colabardini A.C."/>
            <person name="Lima B.A."/>
            <person name="Machado C.R."/>
            <person name="Soares C.M.A."/>
            <person name="de Menezes C.B.A."/>
            <person name="Bartolomeu D.C."/>
            <person name="Grisard E.C."/>
            <person name="Fantinatti-Garboggini F."/>
            <person name="Rodrigues-Luiz G.F."/>
            <person name="Wagner G."/>
            <person name="Goldman G.H."/>
            <person name="Fietto J.L.R."/>
            <person name="Ciapina L.P."/>
            <person name="Brocchi M."/>
            <person name="Elias M.C."/>
            <person name="Goldman M.H.S."/>
            <person name="Sagot M.-F."/>
            <person name="Pereira M."/>
            <person name="Stoco P.H."/>
            <person name="Teixeira S.M.R."/>
            <person name="de Mendonca-Neto R.P."/>
            <person name="Maciel T.E.F."/>
            <person name="Mendes T.A.O."/>
            <person name="Urmenyi T.P."/>
            <person name="Teixeira M.M.G."/>
            <person name="de Camargo E.F.P."/>
            <person name="de Sousa W."/>
            <person name="Schenkman S."/>
            <person name="de Vasconcelos A.T.R."/>
        </authorList>
    </citation>
    <scope>NUCLEOTIDE SEQUENCE</scope>
</reference>
<dbReference type="InterPro" id="IPR032870">
    <property type="entry name" value="ALKBH7-like"/>
</dbReference>
<accession>S9U8V8</accession>
<dbReference type="PANTHER" id="PTHR21052">
    <property type="entry name" value="SPERMATOGENESIS ASSOCIATED 11-RELATED"/>
    <property type="match status" value="1"/>
</dbReference>
<dbReference type="PANTHER" id="PTHR21052:SF0">
    <property type="entry name" value="ALPHA-KETOGLUTARATE-DEPENDENT DIOXYGENASE ALKB HOMOLOG 7, MITOCHONDRIAL"/>
    <property type="match status" value="1"/>
</dbReference>
<evidence type="ECO:0000313" key="2">
    <source>
        <dbReference type="EMBL" id="EPY29558.1"/>
    </source>
</evidence>
<gene>
    <name evidence="2" type="ORF">STCU_04463</name>
    <name evidence="1" type="ORF">STCU_06793</name>
</gene>
<protein>
    <submittedName>
        <fullName evidence="1">Alkylated DNA repair protein alkB like protein 7</fullName>
    </submittedName>
</protein>
<dbReference type="AlphaFoldDB" id="S9U8V8"/>
<dbReference type="SUPFAM" id="SSF51197">
    <property type="entry name" value="Clavaminate synthase-like"/>
    <property type="match status" value="1"/>
</dbReference>
<organism evidence="1 3">
    <name type="scientific">Strigomonas culicis</name>
    <dbReference type="NCBI Taxonomy" id="28005"/>
    <lineage>
        <taxon>Eukaryota</taxon>
        <taxon>Discoba</taxon>
        <taxon>Euglenozoa</taxon>
        <taxon>Kinetoplastea</taxon>
        <taxon>Metakinetoplastina</taxon>
        <taxon>Trypanosomatida</taxon>
        <taxon>Trypanosomatidae</taxon>
        <taxon>Strigomonadinae</taxon>
        <taxon>Strigomonas</taxon>
    </lineage>
</organism>